<reference evidence="2" key="2">
    <citation type="journal article" date="2014" name="ISME J.">
        <title>Microbial stratification in low pH oxic and suboxic macroscopic growths along an acid mine drainage.</title>
        <authorList>
            <person name="Mendez-Garcia C."/>
            <person name="Mesa V."/>
            <person name="Sprenger R.R."/>
            <person name="Richter M."/>
            <person name="Diez M.S."/>
            <person name="Solano J."/>
            <person name="Bargiela R."/>
            <person name="Golyshina O.V."/>
            <person name="Manteca A."/>
            <person name="Ramos J.L."/>
            <person name="Gallego J.R."/>
            <person name="Llorente I."/>
            <person name="Martins Dos Santos V.A."/>
            <person name="Jensen O.N."/>
            <person name="Pelaez A.I."/>
            <person name="Sanchez J."/>
            <person name="Ferrer M."/>
        </authorList>
    </citation>
    <scope>NUCLEOTIDE SEQUENCE</scope>
</reference>
<protein>
    <submittedName>
        <fullName evidence="2">Transposase</fullName>
    </submittedName>
</protein>
<gene>
    <name evidence="2" type="ORF">B1B_10683</name>
</gene>
<dbReference type="InterPro" id="IPR025668">
    <property type="entry name" value="Tnp_DDE_dom"/>
</dbReference>
<evidence type="ECO:0000313" key="2">
    <source>
        <dbReference type="EMBL" id="EQD52533.1"/>
    </source>
</evidence>
<dbReference type="PANTHER" id="PTHR33408">
    <property type="entry name" value="TRANSPOSASE"/>
    <property type="match status" value="1"/>
</dbReference>
<dbReference type="Pfam" id="PF13751">
    <property type="entry name" value="DDE_Tnp_1_6"/>
    <property type="match status" value="1"/>
</dbReference>
<name>T1A6N0_9ZZZZ</name>
<comment type="caution">
    <text evidence="2">The sequence shown here is derived from an EMBL/GenBank/DDBJ whole genome shotgun (WGS) entry which is preliminary data.</text>
</comment>
<reference evidence="2" key="1">
    <citation type="submission" date="2013-08" db="EMBL/GenBank/DDBJ databases">
        <authorList>
            <person name="Mendez C."/>
            <person name="Richter M."/>
            <person name="Ferrer M."/>
            <person name="Sanchez J."/>
        </authorList>
    </citation>
    <scope>NUCLEOTIDE SEQUENCE</scope>
</reference>
<dbReference type="AlphaFoldDB" id="T1A6N0"/>
<proteinExistence type="predicted"/>
<evidence type="ECO:0000259" key="1">
    <source>
        <dbReference type="Pfam" id="PF13751"/>
    </source>
</evidence>
<sequence length="122" mass="13981">MDKAAFIYKEETDTYYCPMGQPLTFSKTQPYQRDSGQGTYRIYEPANCAGCPLAPQCLRKGQEKRKISRDEYDGMRERVAARLHTPAGQEAYAKRMAVAESPFGIIKQTMNFRRFLLRGIAK</sequence>
<feature type="non-terminal residue" evidence="2">
    <location>
        <position position="122"/>
    </location>
</feature>
<feature type="domain" description="Transposase DDE" evidence="1">
    <location>
        <begin position="16"/>
        <end position="122"/>
    </location>
</feature>
<organism evidence="2">
    <name type="scientific">mine drainage metagenome</name>
    <dbReference type="NCBI Taxonomy" id="410659"/>
    <lineage>
        <taxon>unclassified sequences</taxon>
        <taxon>metagenomes</taxon>
        <taxon>ecological metagenomes</taxon>
    </lineage>
</organism>
<accession>T1A6N0</accession>
<dbReference type="EMBL" id="AUZY01006952">
    <property type="protein sequence ID" value="EQD52533.1"/>
    <property type="molecule type" value="Genomic_DNA"/>
</dbReference>